<feature type="region of interest" description="Disordered" evidence="1">
    <location>
        <begin position="27"/>
        <end position="47"/>
    </location>
</feature>
<accession>A0A1V2N7Z4</accession>
<name>A0A1V2N7Z4_9HYPH</name>
<sequence length="470" mass="50979">MHFSGIDNNITPSLPVQELNNTLAHQTKKISLPPNPPNDAKSLLDIEKPSSSSKIGETAKEALLSLIPVYGTIQSFKKGEIGWGIFGAITDVLILVPVVGYGAKMVGALARGGNAAIKISKAGAIAASATASTYAVATREGTALAKEGALITKYAMEGESAFINAGSATVKATSSTLYESNVITKAAESTHRTSDTAAVLTKKALSSKNTIKTSVNTAEMDKIAEKVVEQSTKKTTLANKETIKKASKKFLIASIRAVDPGLELLYNGGKAAIRKSRSIPEGIMKTSQYTKSPFTKRKWKNIDSIPNQYKLVPLSDESLFQNFKKLNKNQLDQQFLLDLNRAEYIIDGKNIKNIDKASQLAYLQKKFANDPQKLQIISSYAHQGIFGEGVTYLMETIPNMVYYGSKNGKTTFTINTLGKEGVRLSAQYTTSLVSGNNAIKKPLREYGLKIDTILSPNKAPQFKQSFYTKE</sequence>
<dbReference type="EMBL" id="LVWB01000010">
    <property type="protein sequence ID" value="ONI59698.1"/>
    <property type="molecule type" value="Genomic_DNA"/>
</dbReference>
<gene>
    <name evidence="2" type="ORF">AYO25_02850</name>
</gene>
<protein>
    <submittedName>
        <fullName evidence="2">Uncharacterized protein</fullName>
    </submittedName>
</protein>
<organism evidence="2 3">
    <name type="scientific">Candidatus Liberibacter solanacearum</name>
    <dbReference type="NCBI Taxonomy" id="556287"/>
    <lineage>
        <taxon>Bacteria</taxon>
        <taxon>Pseudomonadati</taxon>
        <taxon>Pseudomonadota</taxon>
        <taxon>Alphaproteobacteria</taxon>
        <taxon>Hyphomicrobiales</taxon>
        <taxon>Rhizobiaceae</taxon>
        <taxon>Liberibacter</taxon>
    </lineage>
</organism>
<dbReference type="RefSeq" id="WP_076969422.1">
    <property type="nucleotide sequence ID" value="NZ_LVWB01000010.1"/>
</dbReference>
<evidence type="ECO:0000313" key="2">
    <source>
        <dbReference type="EMBL" id="ONI59698.1"/>
    </source>
</evidence>
<dbReference type="OrthoDB" id="9999899at2"/>
<proteinExistence type="predicted"/>
<dbReference type="AlphaFoldDB" id="A0A1V2N7Z4"/>
<comment type="caution">
    <text evidence="2">The sequence shown here is derived from an EMBL/GenBank/DDBJ whole genome shotgun (WGS) entry which is preliminary data.</text>
</comment>
<evidence type="ECO:0000313" key="3">
    <source>
        <dbReference type="Proteomes" id="UP000189542"/>
    </source>
</evidence>
<evidence type="ECO:0000256" key="1">
    <source>
        <dbReference type="SAM" id="MobiDB-lite"/>
    </source>
</evidence>
<dbReference type="Proteomes" id="UP000189542">
    <property type="component" value="Unassembled WGS sequence"/>
</dbReference>
<reference evidence="2 3" key="1">
    <citation type="journal article" date="2017" name="PLoS ONE">
        <title>Genomic sequence of 'Candidatus Liberibacter solanacearum' haplotype C and its comparison with haplotype A and B genomes.</title>
        <authorList>
            <person name="Wang J."/>
            <person name="Haapalainen M."/>
            <person name="Schott T."/>
            <person name="Thompson S.M."/>
            <person name="Smith G.R."/>
            <person name="Nissinen A.I."/>
            <person name="Pirhonen M."/>
        </authorList>
    </citation>
    <scope>NUCLEOTIDE SEQUENCE [LARGE SCALE GENOMIC DNA]</scope>
    <source>
        <strain evidence="2 3">FIN111</strain>
    </source>
</reference>